<dbReference type="Gene3D" id="2.60.120.920">
    <property type="match status" value="1"/>
</dbReference>
<dbReference type="Proteomes" id="UP000604046">
    <property type="component" value="Unassembled WGS sequence"/>
</dbReference>
<sequence>MSEPTPTVEVSGPSDDSGGKADLTPYRVLAVDGTELLVNLPPDASVYDCCLAVAGMKRLAVSQVRLIAGGEPLVCTRARALREVCGAADLMMVVASSYALGRAVGTLQLGCEATEFEHFPPSAFQDHAEVGSELHLCQGQKVSAFSLVSKLRAGGVAFTGPLLHSEAPDCPPLSGRVLMRIVLHTRSFALGIGAGTASVDVNRDPEHDPAFFGLYHGGSTRNVAARARRTHRASKGDWNHDIKLAVLFDIDQGTMQCYENLEPFGPMFTELPAEPLWPVVVFFGPEDAASIAVDSV</sequence>
<dbReference type="AlphaFoldDB" id="A0A812RBC9"/>
<feature type="region of interest" description="Disordered" evidence="1">
    <location>
        <begin position="1"/>
        <end position="21"/>
    </location>
</feature>
<protein>
    <recommendedName>
        <fullName evidence="4">B30.2/SPRY domain-containing protein</fullName>
    </recommendedName>
</protein>
<evidence type="ECO:0000313" key="3">
    <source>
        <dbReference type="Proteomes" id="UP000604046"/>
    </source>
</evidence>
<gene>
    <name evidence="2" type="ORF">SNAT2548_LOCUS23230</name>
</gene>
<dbReference type="EMBL" id="CAJNDS010002314">
    <property type="protein sequence ID" value="CAE7427219.1"/>
    <property type="molecule type" value="Genomic_DNA"/>
</dbReference>
<proteinExistence type="predicted"/>
<dbReference type="OrthoDB" id="411232at2759"/>
<organism evidence="2 3">
    <name type="scientific">Symbiodinium natans</name>
    <dbReference type="NCBI Taxonomy" id="878477"/>
    <lineage>
        <taxon>Eukaryota</taxon>
        <taxon>Sar</taxon>
        <taxon>Alveolata</taxon>
        <taxon>Dinophyceae</taxon>
        <taxon>Suessiales</taxon>
        <taxon>Symbiodiniaceae</taxon>
        <taxon>Symbiodinium</taxon>
    </lineage>
</organism>
<evidence type="ECO:0008006" key="4">
    <source>
        <dbReference type="Google" id="ProtNLM"/>
    </source>
</evidence>
<dbReference type="InterPro" id="IPR013320">
    <property type="entry name" value="ConA-like_dom_sf"/>
</dbReference>
<accession>A0A812RBC9</accession>
<keyword evidence="3" id="KW-1185">Reference proteome</keyword>
<reference evidence="2" key="1">
    <citation type="submission" date="2021-02" db="EMBL/GenBank/DDBJ databases">
        <authorList>
            <person name="Dougan E. K."/>
            <person name="Rhodes N."/>
            <person name="Thang M."/>
            <person name="Chan C."/>
        </authorList>
    </citation>
    <scope>NUCLEOTIDE SEQUENCE</scope>
</reference>
<dbReference type="InterPro" id="IPR043136">
    <property type="entry name" value="B30.2/SPRY_sf"/>
</dbReference>
<dbReference type="SUPFAM" id="SSF49899">
    <property type="entry name" value="Concanavalin A-like lectins/glucanases"/>
    <property type="match status" value="1"/>
</dbReference>
<evidence type="ECO:0000256" key="1">
    <source>
        <dbReference type="SAM" id="MobiDB-lite"/>
    </source>
</evidence>
<comment type="caution">
    <text evidence="2">The sequence shown here is derived from an EMBL/GenBank/DDBJ whole genome shotgun (WGS) entry which is preliminary data.</text>
</comment>
<name>A0A812RBC9_9DINO</name>
<evidence type="ECO:0000313" key="2">
    <source>
        <dbReference type="EMBL" id="CAE7427219.1"/>
    </source>
</evidence>